<proteinExistence type="predicted"/>
<feature type="region of interest" description="Disordered" evidence="1">
    <location>
        <begin position="1"/>
        <end position="22"/>
    </location>
</feature>
<dbReference type="EMBL" id="BARS01042931">
    <property type="protein sequence ID" value="GAG34167.1"/>
    <property type="molecule type" value="Genomic_DNA"/>
</dbReference>
<name>X0XFI4_9ZZZZ</name>
<evidence type="ECO:0000313" key="2">
    <source>
        <dbReference type="EMBL" id="GAG34167.1"/>
    </source>
</evidence>
<protein>
    <submittedName>
        <fullName evidence="2">Uncharacterized protein</fullName>
    </submittedName>
</protein>
<organism evidence="2">
    <name type="scientific">marine sediment metagenome</name>
    <dbReference type="NCBI Taxonomy" id="412755"/>
    <lineage>
        <taxon>unclassified sequences</taxon>
        <taxon>metagenomes</taxon>
        <taxon>ecological metagenomes</taxon>
    </lineage>
</organism>
<reference evidence="2" key="1">
    <citation type="journal article" date="2014" name="Front. Microbiol.">
        <title>High frequency of phylogenetically diverse reductive dehalogenase-homologous genes in deep subseafloor sedimentary metagenomes.</title>
        <authorList>
            <person name="Kawai M."/>
            <person name="Futagami T."/>
            <person name="Toyoda A."/>
            <person name="Takaki Y."/>
            <person name="Nishi S."/>
            <person name="Hori S."/>
            <person name="Arai W."/>
            <person name="Tsubouchi T."/>
            <person name="Morono Y."/>
            <person name="Uchiyama I."/>
            <person name="Ito T."/>
            <person name="Fujiyama A."/>
            <person name="Inagaki F."/>
            <person name="Takami H."/>
        </authorList>
    </citation>
    <scope>NUCLEOTIDE SEQUENCE</scope>
    <source>
        <strain evidence="2">Expedition CK06-06</strain>
    </source>
</reference>
<evidence type="ECO:0000256" key="1">
    <source>
        <dbReference type="SAM" id="MobiDB-lite"/>
    </source>
</evidence>
<dbReference type="AlphaFoldDB" id="X0XFI4"/>
<feature type="non-terminal residue" evidence="2">
    <location>
        <position position="1"/>
    </location>
</feature>
<comment type="caution">
    <text evidence="2">The sequence shown here is derived from an EMBL/GenBank/DDBJ whole genome shotgun (WGS) entry which is preliminary data.</text>
</comment>
<sequence length="39" mass="4048">FAMAVKSGRSGRQAGLMAESDSAVATSPLTSFLTSEEKK</sequence>
<accession>X0XFI4</accession>
<gene>
    <name evidence="2" type="ORF">S01H1_65066</name>
</gene>